<dbReference type="Proteomes" id="UP001595740">
    <property type="component" value="Unassembled WGS sequence"/>
</dbReference>
<dbReference type="RefSeq" id="WP_386758515.1">
    <property type="nucleotide sequence ID" value="NZ_JBHRXK010000002.1"/>
</dbReference>
<feature type="signal peptide" evidence="1">
    <location>
        <begin position="1"/>
        <end position="26"/>
    </location>
</feature>
<accession>A0ABV7RRE9</accession>
<dbReference type="EMBL" id="JBHRXK010000002">
    <property type="protein sequence ID" value="MFC3550783.1"/>
    <property type="molecule type" value="Genomic_DNA"/>
</dbReference>
<evidence type="ECO:0000259" key="2">
    <source>
        <dbReference type="PROSITE" id="PS50206"/>
    </source>
</evidence>
<evidence type="ECO:0000313" key="4">
    <source>
        <dbReference type="Proteomes" id="UP001595740"/>
    </source>
</evidence>
<name>A0ABV7RRE9_9GAMM</name>
<keyword evidence="1" id="KW-0732">Signal</keyword>
<sequence length="205" mass="21239">MPLSVFDRARRAGLMLALMAAAPAFAQDVSWAQWGIDPSVLAADGRDLLRRAPDASIDGLFQAVHASAQSPQDARVLCTLFDPQAERSIAGYNAIAAQLGEASRTHFATAVADLVIAAAQSPRQPFDAATAQQALKAAGVRAALLDDGFVAGLNGGDHDARCRSVGALLDAVQARPLAERAAVTRLLLSEGLNYLAAANAGPGTR</sequence>
<keyword evidence="4" id="KW-1185">Reference proteome</keyword>
<comment type="caution">
    <text evidence="3">The sequence shown here is derived from an EMBL/GenBank/DDBJ whole genome shotgun (WGS) entry which is preliminary data.</text>
</comment>
<gene>
    <name evidence="3" type="ORF">ACFOLC_07090</name>
</gene>
<protein>
    <recommendedName>
        <fullName evidence="2">Rhodanese domain-containing protein</fullName>
    </recommendedName>
</protein>
<dbReference type="PROSITE" id="PS50206">
    <property type="entry name" value="RHODANESE_3"/>
    <property type="match status" value="1"/>
</dbReference>
<dbReference type="InterPro" id="IPR001763">
    <property type="entry name" value="Rhodanese-like_dom"/>
</dbReference>
<reference evidence="4" key="1">
    <citation type="journal article" date="2019" name="Int. J. Syst. Evol. Microbiol.">
        <title>The Global Catalogue of Microorganisms (GCM) 10K type strain sequencing project: providing services to taxonomists for standard genome sequencing and annotation.</title>
        <authorList>
            <consortium name="The Broad Institute Genomics Platform"/>
            <consortium name="The Broad Institute Genome Sequencing Center for Infectious Disease"/>
            <person name="Wu L."/>
            <person name="Ma J."/>
        </authorList>
    </citation>
    <scope>NUCLEOTIDE SEQUENCE [LARGE SCALE GENOMIC DNA]</scope>
    <source>
        <strain evidence="4">KCTC 42875</strain>
    </source>
</reference>
<organism evidence="3 4">
    <name type="scientific">Lysobacter cavernae</name>
    <dbReference type="NCBI Taxonomy" id="1685901"/>
    <lineage>
        <taxon>Bacteria</taxon>
        <taxon>Pseudomonadati</taxon>
        <taxon>Pseudomonadota</taxon>
        <taxon>Gammaproteobacteria</taxon>
        <taxon>Lysobacterales</taxon>
        <taxon>Lysobacteraceae</taxon>
        <taxon>Lysobacter</taxon>
    </lineage>
</organism>
<feature type="domain" description="Rhodanese" evidence="2">
    <location>
        <begin position="128"/>
        <end position="161"/>
    </location>
</feature>
<feature type="chain" id="PRO_5047184851" description="Rhodanese domain-containing protein" evidence="1">
    <location>
        <begin position="27"/>
        <end position="205"/>
    </location>
</feature>
<evidence type="ECO:0000256" key="1">
    <source>
        <dbReference type="SAM" id="SignalP"/>
    </source>
</evidence>
<proteinExistence type="predicted"/>
<evidence type="ECO:0000313" key="3">
    <source>
        <dbReference type="EMBL" id="MFC3550783.1"/>
    </source>
</evidence>